<evidence type="ECO:0000313" key="3">
    <source>
        <dbReference type="Proteomes" id="UP000030021"/>
    </source>
</evidence>
<accession>A0A0A0HKT0</accession>
<dbReference type="PATRIC" id="fig|1288298.3.peg.2551"/>
<evidence type="ECO:0000259" key="1">
    <source>
        <dbReference type="Pfam" id="PF13403"/>
    </source>
</evidence>
<reference evidence="2 3" key="1">
    <citation type="submission" date="2013-01" db="EMBL/GenBank/DDBJ databases">
        <authorList>
            <person name="Fiebig A."/>
            <person name="Goeker M."/>
            <person name="Klenk H.-P.P."/>
        </authorList>
    </citation>
    <scope>NUCLEOTIDE SEQUENCE [LARGE SCALE GENOMIC DNA]</scope>
    <source>
        <strain evidence="2 3">DSM 17069</strain>
    </source>
</reference>
<dbReference type="eggNOG" id="COG2931">
    <property type="taxonomic scope" value="Bacteria"/>
</dbReference>
<dbReference type="EMBL" id="AONH01000013">
    <property type="protein sequence ID" value="KGM87800.1"/>
    <property type="molecule type" value="Genomic_DNA"/>
</dbReference>
<dbReference type="InterPro" id="IPR036844">
    <property type="entry name" value="Hint_dom_sf"/>
</dbReference>
<protein>
    <submittedName>
        <fullName evidence="2">Hint domain protein</fullName>
    </submittedName>
</protein>
<dbReference type="SUPFAM" id="SSF51294">
    <property type="entry name" value="Hedgehog/intein (Hint) domain"/>
    <property type="match status" value="1"/>
</dbReference>
<dbReference type="Proteomes" id="UP000030021">
    <property type="component" value="Unassembled WGS sequence"/>
</dbReference>
<gene>
    <name evidence="2" type="ORF">rosmuc_02538</name>
</gene>
<organism evidence="2 3">
    <name type="scientific">Roseovarius mucosus DSM 17069</name>
    <dbReference type="NCBI Taxonomy" id="1288298"/>
    <lineage>
        <taxon>Bacteria</taxon>
        <taxon>Pseudomonadati</taxon>
        <taxon>Pseudomonadota</taxon>
        <taxon>Alphaproteobacteria</taxon>
        <taxon>Rhodobacterales</taxon>
        <taxon>Roseobacteraceae</taxon>
        <taxon>Roseovarius</taxon>
    </lineage>
</organism>
<dbReference type="Pfam" id="PF13403">
    <property type="entry name" value="Hint_2"/>
    <property type="match status" value="1"/>
</dbReference>
<comment type="caution">
    <text evidence="2">The sequence shown here is derived from an EMBL/GenBank/DDBJ whole genome shotgun (WGS) entry which is preliminary data.</text>
</comment>
<proteinExistence type="predicted"/>
<dbReference type="AlphaFoldDB" id="A0A0A0HKT0"/>
<feature type="domain" description="Hedgehog/Intein (Hint)" evidence="1">
    <location>
        <begin position="134"/>
        <end position="275"/>
    </location>
</feature>
<dbReference type="HOGENOM" id="CLU_826061_0_0_5"/>
<dbReference type="OrthoDB" id="6305173at2"/>
<evidence type="ECO:0000313" key="2">
    <source>
        <dbReference type="EMBL" id="KGM87800.1"/>
    </source>
</evidence>
<sequence length="336" mass="35611">MAEWHVVYQVYGGASSATCPTYVREAVLRDDLGELREGALSVDGFLLEVGTRVTLRDAPCIVLGSGHIQPGMPLLDVIEPEGEAHDLLLLRQEDTGETYYVYPRGAPYAPNMVALIVDLAPIGYRCDAGGPLGLAAGTEILTPTGARKVQTLDVGDRVLDASGAERVVIWAGVTEVDLDLLTSNSVAPVRFEVGALGAGHPMRPLKLSPLHHLPLPVPEPDTDGALCLGPALGFVGLPGVRVAHPAGRIAYHHLLLDRHALILANGTAIESLYPCPEIIARLSPERRVEVHAALAAAGYAGQVYPALAETLGVWQTRRALALWPEAAPETEIALAS</sequence>
<name>A0A0A0HKT0_9RHOB</name>
<dbReference type="STRING" id="215743.ROSMUCSMR3_03224"/>
<dbReference type="RefSeq" id="WP_052115351.1">
    <property type="nucleotide sequence ID" value="NZ_KN293980.1"/>
</dbReference>
<dbReference type="InterPro" id="IPR028992">
    <property type="entry name" value="Hedgehog/Intein_dom"/>
</dbReference>